<name>A0A4Y7SR01_COPMI</name>
<evidence type="ECO:0000313" key="3">
    <source>
        <dbReference type="Proteomes" id="UP000298030"/>
    </source>
</evidence>
<feature type="region of interest" description="Disordered" evidence="1">
    <location>
        <begin position="1"/>
        <end position="32"/>
    </location>
</feature>
<organism evidence="2 3">
    <name type="scientific">Coprinellus micaceus</name>
    <name type="common">Glistening ink-cap mushroom</name>
    <name type="synonym">Coprinus micaceus</name>
    <dbReference type="NCBI Taxonomy" id="71717"/>
    <lineage>
        <taxon>Eukaryota</taxon>
        <taxon>Fungi</taxon>
        <taxon>Dikarya</taxon>
        <taxon>Basidiomycota</taxon>
        <taxon>Agaricomycotina</taxon>
        <taxon>Agaricomycetes</taxon>
        <taxon>Agaricomycetidae</taxon>
        <taxon>Agaricales</taxon>
        <taxon>Agaricineae</taxon>
        <taxon>Psathyrellaceae</taxon>
        <taxon>Coprinellus</taxon>
    </lineage>
</organism>
<evidence type="ECO:0000256" key="1">
    <source>
        <dbReference type="SAM" id="MobiDB-lite"/>
    </source>
</evidence>
<dbReference type="OrthoDB" id="2900625at2759"/>
<comment type="caution">
    <text evidence="2">The sequence shown here is derived from an EMBL/GenBank/DDBJ whole genome shotgun (WGS) entry which is preliminary data.</text>
</comment>
<accession>A0A4Y7SR01</accession>
<protein>
    <submittedName>
        <fullName evidence="2">Uncharacterized protein</fullName>
    </submittedName>
</protein>
<reference evidence="2 3" key="1">
    <citation type="journal article" date="2019" name="Nat. Ecol. Evol.">
        <title>Megaphylogeny resolves global patterns of mushroom evolution.</title>
        <authorList>
            <person name="Varga T."/>
            <person name="Krizsan K."/>
            <person name="Foldi C."/>
            <person name="Dima B."/>
            <person name="Sanchez-Garcia M."/>
            <person name="Sanchez-Ramirez S."/>
            <person name="Szollosi G.J."/>
            <person name="Szarkandi J.G."/>
            <person name="Papp V."/>
            <person name="Albert L."/>
            <person name="Andreopoulos W."/>
            <person name="Angelini C."/>
            <person name="Antonin V."/>
            <person name="Barry K.W."/>
            <person name="Bougher N.L."/>
            <person name="Buchanan P."/>
            <person name="Buyck B."/>
            <person name="Bense V."/>
            <person name="Catcheside P."/>
            <person name="Chovatia M."/>
            <person name="Cooper J."/>
            <person name="Damon W."/>
            <person name="Desjardin D."/>
            <person name="Finy P."/>
            <person name="Geml J."/>
            <person name="Haridas S."/>
            <person name="Hughes K."/>
            <person name="Justo A."/>
            <person name="Karasinski D."/>
            <person name="Kautmanova I."/>
            <person name="Kiss B."/>
            <person name="Kocsube S."/>
            <person name="Kotiranta H."/>
            <person name="LaButti K.M."/>
            <person name="Lechner B.E."/>
            <person name="Liimatainen K."/>
            <person name="Lipzen A."/>
            <person name="Lukacs Z."/>
            <person name="Mihaltcheva S."/>
            <person name="Morgado L.N."/>
            <person name="Niskanen T."/>
            <person name="Noordeloos M.E."/>
            <person name="Ohm R.A."/>
            <person name="Ortiz-Santana B."/>
            <person name="Ovrebo C."/>
            <person name="Racz N."/>
            <person name="Riley R."/>
            <person name="Savchenko A."/>
            <person name="Shiryaev A."/>
            <person name="Soop K."/>
            <person name="Spirin V."/>
            <person name="Szebenyi C."/>
            <person name="Tomsovsky M."/>
            <person name="Tulloss R.E."/>
            <person name="Uehling J."/>
            <person name="Grigoriev I.V."/>
            <person name="Vagvolgyi C."/>
            <person name="Papp T."/>
            <person name="Martin F.M."/>
            <person name="Miettinen O."/>
            <person name="Hibbett D.S."/>
            <person name="Nagy L.G."/>
        </authorList>
    </citation>
    <scope>NUCLEOTIDE SEQUENCE [LARGE SCALE GENOMIC DNA]</scope>
    <source>
        <strain evidence="2 3">FP101781</strain>
    </source>
</reference>
<dbReference type="Proteomes" id="UP000298030">
    <property type="component" value="Unassembled WGS sequence"/>
</dbReference>
<sequence length="766" mass="84817">MNGEGENTRSLPPPIGSCGNAQAVEHRPKPSWFTTSSSVAATSSLVQTLARVKRVGPPQDLSGIVHHIPQHYRSNGQAILDAISANLAIPKHIEGFEANYGDLSAGLSTFMCLAEVAKWYTANPDVNHSIGPGALVSRELAEKYLFWALRLLGVPASSTSPNSALQVLAPQFRLTLYHHTTAFFLVLFKVPSITVQEFPPSLKPILSDVAIAWWTSLVDGDPPIYPLGKRDNPEHNVSSVDGSTRLFNDLVVGLSNEVAAAIMDGRICSPETFVSRTIGRMKPLVNLCSLRHLSDLPPVTVEASNMIMIAAASIELARCEPRLHRLFMERGAPGAYMKPISILGDVMETTVRTGMTRATIPSNPLTGSCYIGGCLSLGAMIMGWLNSSNTDVLRQVKDVVANGAVHLVFSGAVLLRPSEDRGFLDNIFDVLTFYAPYVEIFPSLFERVSTLLRPMFPSSLKWKTTGRFPNSKREHSFAGDIDCLEKMAYFSDKEHRVHLCDNLKLGTTWPMGRKRKRSARAQGAILSSIAPVNARRRTGGPSIAKNVRKCRGNLKRKGRGHVYTYPNRSFQSTIVRYAYETLLPTTRYDANSDGEPPYTWGREGVIFVDLFRPVYTIEIPLGGFLARELESGYFPDHLRPRFSAFVKMFKDTNGDYRGNDPSVIRTQKCRLVFRSFRFGNEDVNLLLLLQRVRWTTAATSKAPGWAKIQYALNYRERGPEAPPEYMIQGALAYMTPPTPWSSEKNNDAAEIIGGLNLGEFDEEGSR</sequence>
<gene>
    <name evidence="2" type="ORF">FA13DRAFT_1324705</name>
</gene>
<dbReference type="AlphaFoldDB" id="A0A4Y7SR01"/>
<evidence type="ECO:0000313" key="2">
    <source>
        <dbReference type="EMBL" id="TEB24286.1"/>
    </source>
</evidence>
<keyword evidence="3" id="KW-1185">Reference proteome</keyword>
<dbReference type="EMBL" id="QPFP01000068">
    <property type="protein sequence ID" value="TEB24286.1"/>
    <property type="molecule type" value="Genomic_DNA"/>
</dbReference>
<proteinExistence type="predicted"/>